<accession>A0AAJ0CYK4</accession>
<keyword evidence="3 7" id="KW-0378">Hydrolase</keyword>
<comment type="similarity">
    <text evidence="7">Belongs to the metallo-dependent hydrolases superfamily. Adenosine and AMP deaminases family. Adenine deaminase type 2 subfamily.</text>
</comment>
<evidence type="ECO:0000313" key="9">
    <source>
        <dbReference type="EMBL" id="KAK2616456.1"/>
    </source>
</evidence>
<feature type="binding site" evidence="7">
    <location>
        <position position="19"/>
    </location>
    <ligand>
        <name>Zn(2+)</name>
        <dbReference type="ChEBI" id="CHEBI:29105"/>
        <note>catalytic</note>
    </ligand>
</feature>
<organism evidence="9 10">
    <name type="scientific">Conoideocrella luteorostrata</name>
    <dbReference type="NCBI Taxonomy" id="1105319"/>
    <lineage>
        <taxon>Eukaryota</taxon>
        <taxon>Fungi</taxon>
        <taxon>Dikarya</taxon>
        <taxon>Ascomycota</taxon>
        <taxon>Pezizomycotina</taxon>
        <taxon>Sordariomycetes</taxon>
        <taxon>Hypocreomycetidae</taxon>
        <taxon>Hypocreales</taxon>
        <taxon>Clavicipitaceae</taxon>
        <taxon>Conoideocrella</taxon>
    </lineage>
</organism>
<dbReference type="InterPro" id="IPR028892">
    <property type="entry name" value="ADE"/>
</dbReference>
<evidence type="ECO:0000256" key="2">
    <source>
        <dbReference type="ARBA" id="ARBA00022723"/>
    </source>
</evidence>
<name>A0AAJ0CYK4_9HYPO</name>
<keyword evidence="5 7" id="KW-0546">Nucleotide metabolism</keyword>
<dbReference type="InterPro" id="IPR032466">
    <property type="entry name" value="Metal_Hydrolase"/>
</dbReference>
<keyword evidence="6 7" id="KW-0539">Nucleus</keyword>
<dbReference type="PROSITE" id="PS00485">
    <property type="entry name" value="A_DEAMINASE"/>
    <property type="match status" value="1"/>
</dbReference>
<evidence type="ECO:0000256" key="6">
    <source>
        <dbReference type="ARBA" id="ARBA00023242"/>
    </source>
</evidence>
<evidence type="ECO:0000256" key="7">
    <source>
        <dbReference type="HAMAP-Rule" id="MF_03145"/>
    </source>
</evidence>
<evidence type="ECO:0000256" key="3">
    <source>
        <dbReference type="ARBA" id="ARBA00022801"/>
    </source>
</evidence>
<evidence type="ECO:0000313" key="10">
    <source>
        <dbReference type="Proteomes" id="UP001251528"/>
    </source>
</evidence>
<dbReference type="PANTHER" id="PTHR43114:SF6">
    <property type="entry name" value="ADENINE DEAMINASE"/>
    <property type="match status" value="1"/>
</dbReference>
<dbReference type="HAMAP" id="MF_01962">
    <property type="entry name" value="Adenine_deaminase"/>
    <property type="match status" value="1"/>
</dbReference>
<dbReference type="Pfam" id="PF00962">
    <property type="entry name" value="A_deaminase"/>
    <property type="match status" value="1"/>
</dbReference>
<dbReference type="InterPro" id="IPR001365">
    <property type="entry name" value="A_deaminase_dom"/>
</dbReference>
<comment type="function">
    <text evidence="7">Catalyzes the hydrolytic deamination of adenine to hypoxanthine. Plays an important role in the purine salvage pathway and in nitrogen catabolism.</text>
</comment>
<dbReference type="GO" id="GO:0005829">
    <property type="term" value="C:cytosol"/>
    <property type="evidence" value="ECO:0007669"/>
    <property type="project" value="TreeGrafter"/>
</dbReference>
<feature type="binding site" evidence="7">
    <location>
        <position position="21"/>
    </location>
    <ligand>
        <name>Zn(2+)</name>
        <dbReference type="ChEBI" id="CHEBI:29105"/>
        <note>catalytic</note>
    </ligand>
</feature>
<reference evidence="9" key="1">
    <citation type="submission" date="2023-06" db="EMBL/GenBank/DDBJ databases">
        <title>Conoideocrella luteorostrata (Hypocreales: Clavicipitaceae), a potential biocontrol fungus for elongate hemlock scale in United States Christmas tree production areas.</title>
        <authorList>
            <person name="Barrett H."/>
            <person name="Lovett B."/>
            <person name="Macias A.M."/>
            <person name="Stajich J.E."/>
            <person name="Kasson M.T."/>
        </authorList>
    </citation>
    <scope>NUCLEOTIDE SEQUENCE</scope>
    <source>
        <strain evidence="9">ARSEF 14590</strain>
    </source>
</reference>
<dbReference type="GO" id="GO:0000034">
    <property type="term" value="F:adenine deaminase activity"/>
    <property type="evidence" value="ECO:0007669"/>
    <property type="project" value="UniProtKB-UniRule"/>
</dbReference>
<comment type="caution">
    <text evidence="9">The sequence shown here is derived from an EMBL/GenBank/DDBJ whole genome shotgun (WGS) entry which is preliminary data.</text>
</comment>
<dbReference type="EC" id="3.5.4.2" evidence="7"/>
<protein>
    <recommendedName>
        <fullName evidence="7">Adenine deaminase</fullName>
        <shortName evidence="7">ADE</shortName>
        <ecNumber evidence="7">3.5.4.2</ecNumber>
    </recommendedName>
    <alternativeName>
        <fullName evidence="7">Adenine aminohydrolase</fullName>
        <shortName evidence="7">AAH</shortName>
    </alternativeName>
</protein>
<keyword evidence="2 7" id="KW-0479">Metal-binding</keyword>
<dbReference type="PANTHER" id="PTHR43114">
    <property type="entry name" value="ADENINE DEAMINASE"/>
    <property type="match status" value="1"/>
</dbReference>
<comment type="subcellular location">
    <subcellularLocation>
        <location evidence="7">Cytoplasm</location>
    </subcellularLocation>
    <subcellularLocation>
        <location evidence="7">Nucleus</location>
    </subcellularLocation>
</comment>
<proteinExistence type="inferred from homology"/>
<dbReference type="GO" id="GO:0009168">
    <property type="term" value="P:purine ribonucleoside monophosphate biosynthetic process"/>
    <property type="evidence" value="ECO:0007669"/>
    <property type="project" value="InterPro"/>
</dbReference>
<dbReference type="GO" id="GO:0006146">
    <property type="term" value="P:adenine catabolic process"/>
    <property type="evidence" value="ECO:0007669"/>
    <property type="project" value="UniProtKB-UniRule"/>
</dbReference>
<keyword evidence="4 7" id="KW-0862">Zinc</keyword>
<evidence type="ECO:0000256" key="1">
    <source>
        <dbReference type="ARBA" id="ARBA00022490"/>
    </source>
</evidence>
<evidence type="ECO:0000256" key="4">
    <source>
        <dbReference type="ARBA" id="ARBA00022833"/>
    </source>
</evidence>
<comment type="cofactor">
    <cofactor evidence="7">
        <name>Zn(2+)</name>
        <dbReference type="ChEBI" id="CHEBI:29105"/>
    </cofactor>
    <text evidence="7">Binds 1 zinc ion per subunit.</text>
</comment>
<feature type="binding site" evidence="7">
    <location>
        <position position="292"/>
    </location>
    <ligand>
        <name>Zn(2+)</name>
        <dbReference type="ChEBI" id="CHEBI:29105"/>
        <note>catalytic</note>
    </ligand>
</feature>
<evidence type="ECO:0000259" key="8">
    <source>
        <dbReference type="Pfam" id="PF00962"/>
    </source>
</evidence>
<feature type="domain" description="Adenosine deaminase" evidence="8">
    <location>
        <begin position="14"/>
        <end position="341"/>
    </location>
</feature>
<dbReference type="GO" id="GO:0008270">
    <property type="term" value="F:zinc ion binding"/>
    <property type="evidence" value="ECO:0007669"/>
    <property type="project" value="UniProtKB-UniRule"/>
</dbReference>
<dbReference type="AlphaFoldDB" id="A0AAJ0CYK4"/>
<dbReference type="GO" id="GO:0043103">
    <property type="term" value="P:hypoxanthine salvage"/>
    <property type="evidence" value="ECO:0007669"/>
    <property type="project" value="UniProtKB-UniRule"/>
</dbReference>
<dbReference type="Gene3D" id="3.20.20.140">
    <property type="entry name" value="Metal-dependent hydrolases"/>
    <property type="match status" value="1"/>
</dbReference>
<keyword evidence="10" id="KW-1185">Reference proteome</keyword>
<dbReference type="EMBL" id="JASWJB010000006">
    <property type="protein sequence ID" value="KAK2616456.1"/>
    <property type="molecule type" value="Genomic_DNA"/>
</dbReference>
<feature type="binding site" evidence="7">
    <location>
        <position position="293"/>
    </location>
    <ligand>
        <name>substrate</name>
    </ligand>
</feature>
<keyword evidence="1 7" id="KW-0963">Cytoplasm</keyword>
<dbReference type="InterPro" id="IPR006330">
    <property type="entry name" value="Ado/ade_deaminase"/>
</dbReference>
<sequence>MCKSVLHAFLHELPKCEHHVHIEGTLSPEVLFSLAEQNGIQLTSDDPALASPDTLRRRYENFASLDDFLHYFFIGCSVLLTSSDFELLTYSHLEKLHAQEVRHVEFSFDPQVHVARGVSYETIVSGLTTARTRAAHDFPDMSIAFIPCLVRHLPKNSALELVSDLLDLGYFADGTLAGFGMTSTEIGMHPSGFSTVYKALREAGIERLTAHYGEEGPAEYVEAAISDLGLTRIDHGRRASEDAALLGRLAGAGTMLTMCPISNVVLKGVGSIRDLPVRDFLTAGVRFSINTDDPAYCGAGLLDNYCAIQEAFDLSIEEWEFIASGAIEGSWCSQDRKQYLKTMLNLVVGKWKNGRQEG</sequence>
<feature type="active site" description="Proton donor" evidence="7">
    <location>
        <position position="214"/>
    </location>
</feature>
<comment type="catalytic activity">
    <reaction evidence="7">
        <text>adenine + H2O + H(+) = hypoxanthine + NH4(+)</text>
        <dbReference type="Rhea" id="RHEA:23688"/>
        <dbReference type="ChEBI" id="CHEBI:15377"/>
        <dbReference type="ChEBI" id="CHEBI:15378"/>
        <dbReference type="ChEBI" id="CHEBI:16708"/>
        <dbReference type="ChEBI" id="CHEBI:17368"/>
        <dbReference type="ChEBI" id="CHEBI:28938"/>
        <dbReference type="EC" id="3.5.4.2"/>
    </reaction>
</comment>
<feature type="site" description="Important for catalytic activity" evidence="7">
    <location>
        <position position="235"/>
    </location>
</feature>
<dbReference type="InterPro" id="IPR006650">
    <property type="entry name" value="A/AMP_deam_AS"/>
</dbReference>
<gene>
    <name evidence="9" type="primary">AAH1_1</name>
    <name evidence="7" type="synonym">AAH1</name>
    <name evidence="9" type="ORF">QQS21_000698</name>
</gene>
<dbReference type="GO" id="GO:0009117">
    <property type="term" value="P:nucleotide metabolic process"/>
    <property type="evidence" value="ECO:0007669"/>
    <property type="project" value="UniProtKB-KW"/>
</dbReference>
<dbReference type="Proteomes" id="UP001251528">
    <property type="component" value="Unassembled WGS sequence"/>
</dbReference>
<dbReference type="NCBIfam" id="TIGR01430">
    <property type="entry name" value="aden_deam"/>
    <property type="match status" value="1"/>
</dbReference>
<dbReference type="GO" id="GO:0005634">
    <property type="term" value="C:nucleus"/>
    <property type="evidence" value="ECO:0007669"/>
    <property type="project" value="UniProtKB-SubCell"/>
</dbReference>
<feature type="binding site" evidence="7">
    <location>
        <position position="211"/>
    </location>
    <ligand>
        <name>Zn(2+)</name>
        <dbReference type="ChEBI" id="CHEBI:29105"/>
        <note>catalytic</note>
    </ligand>
</feature>
<dbReference type="SUPFAM" id="SSF51556">
    <property type="entry name" value="Metallo-dependent hydrolases"/>
    <property type="match status" value="1"/>
</dbReference>
<evidence type="ECO:0000256" key="5">
    <source>
        <dbReference type="ARBA" id="ARBA00023080"/>
    </source>
</evidence>